<evidence type="ECO:0000313" key="11">
    <source>
        <dbReference type="Proteomes" id="UP000245657"/>
    </source>
</evidence>
<keyword evidence="11" id="KW-1185">Reference proteome</keyword>
<dbReference type="Pfam" id="PF01061">
    <property type="entry name" value="ABC2_membrane"/>
    <property type="match status" value="1"/>
</dbReference>
<dbReference type="GO" id="GO:0140359">
    <property type="term" value="F:ABC-type transporter activity"/>
    <property type="evidence" value="ECO:0007669"/>
    <property type="project" value="InterPro"/>
</dbReference>
<keyword evidence="6 8" id="KW-1133">Transmembrane helix</keyword>
<dbReference type="GO" id="GO:0043190">
    <property type="term" value="C:ATP-binding cassette (ABC) transporter complex"/>
    <property type="evidence" value="ECO:0007669"/>
    <property type="project" value="InterPro"/>
</dbReference>
<comment type="caution">
    <text evidence="10">The sequence shown here is derived from an EMBL/GenBank/DDBJ whole genome shotgun (WGS) entry which is preliminary data.</text>
</comment>
<evidence type="ECO:0000256" key="2">
    <source>
        <dbReference type="ARBA" id="ARBA00022448"/>
    </source>
</evidence>
<proteinExistence type="predicted"/>
<evidence type="ECO:0000313" key="10">
    <source>
        <dbReference type="EMBL" id="PWR70708.1"/>
    </source>
</evidence>
<comment type="subcellular location">
    <subcellularLocation>
        <location evidence="1">Cell inner membrane</location>
        <topology evidence="1">Multi-pass membrane protein</topology>
    </subcellularLocation>
</comment>
<evidence type="ECO:0000256" key="8">
    <source>
        <dbReference type="SAM" id="Phobius"/>
    </source>
</evidence>
<keyword evidence="7 8" id="KW-0472">Membrane</keyword>
<keyword evidence="3" id="KW-1003">Cell membrane</keyword>
<keyword evidence="4" id="KW-0997">Cell inner membrane</keyword>
<feature type="domain" description="ABC transmembrane type-2" evidence="9">
    <location>
        <begin position="51"/>
        <end position="276"/>
    </location>
</feature>
<evidence type="ECO:0000256" key="5">
    <source>
        <dbReference type="ARBA" id="ARBA00022692"/>
    </source>
</evidence>
<dbReference type="EMBL" id="QGMY01000010">
    <property type="protein sequence ID" value="PWR70708.1"/>
    <property type="molecule type" value="Genomic_DNA"/>
</dbReference>
<dbReference type="GeneID" id="97548412"/>
<dbReference type="PROSITE" id="PS51012">
    <property type="entry name" value="ABC_TM2"/>
    <property type="match status" value="1"/>
</dbReference>
<protein>
    <submittedName>
        <fullName evidence="10">ABC transporter permease</fullName>
    </submittedName>
</protein>
<evidence type="ECO:0000259" key="9">
    <source>
        <dbReference type="PROSITE" id="PS51012"/>
    </source>
</evidence>
<evidence type="ECO:0000256" key="1">
    <source>
        <dbReference type="ARBA" id="ARBA00004429"/>
    </source>
</evidence>
<organism evidence="10 11">
    <name type="scientific">Methanospirillum lacunae</name>
    <dbReference type="NCBI Taxonomy" id="668570"/>
    <lineage>
        <taxon>Archaea</taxon>
        <taxon>Methanobacteriati</taxon>
        <taxon>Methanobacteriota</taxon>
        <taxon>Stenosarchaea group</taxon>
        <taxon>Methanomicrobia</taxon>
        <taxon>Methanomicrobiales</taxon>
        <taxon>Methanospirillaceae</taxon>
        <taxon>Methanospirillum</taxon>
    </lineage>
</organism>
<dbReference type="AlphaFoldDB" id="A0A2V2N2G9"/>
<feature type="transmembrane region" description="Helical" evidence="8">
    <location>
        <begin position="81"/>
        <end position="103"/>
    </location>
</feature>
<evidence type="ECO:0000256" key="3">
    <source>
        <dbReference type="ARBA" id="ARBA00022475"/>
    </source>
</evidence>
<dbReference type="InterPro" id="IPR047817">
    <property type="entry name" value="ABC2_TM_bact-type"/>
</dbReference>
<reference evidence="10 11" key="1">
    <citation type="submission" date="2018-05" db="EMBL/GenBank/DDBJ databases">
        <title>Draft genome of Methanospirillum lacunae Ki8-1.</title>
        <authorList>
            <person name="Dueholm M.S."/>
            <person name="Nielsen P.H."/>
            <person name="Bakmann L.F."/>
            <person name="Otzen D.E."/>
        </authorList>
    </citation>
    <scope>NUCLEOTIDE SEQUENCE [LARGE SCALE GENOMIC DNA]</scope>
    <source>
        <strain evidence="10 11">Ki8-1</strain>
    </source>
</reference>
<feature type="transmembrane region" description="Helical" evidence="8">
    <location>
        <begin position="253"/>
        <end position="273"/>
    </location>
</feature>
<dbReference type="PANTHER" id="PTHR30413:SF8">
    <property type="entry name" value="TRANSPORT PERMEASE PROTEIN"/>
    <property type="match status" value="1"/>
</dbReference>
<feature type="transmembrane region" description="Helical" evidence="8">
    <location>
        <begin position="124"/>
        <end position="155"/>
    </location>
</feature>
<accession>A0A2V2N2G9</accession>
<dbReference type="RefSeq" id="WP_109969580.1">
    <property type="nucleotide sequence ID" value="NZ_CP176093.1"/>
</dbReference>
<evidence type="ECO:0000256" key="4">
    <source>
        <dbReference type="ARBA" id="ARBA00022519"/>
    </source>
</evidence>
<feature type="transmembrane region" description="Helical" evidence="8">
    <location>
        <begin position="196"/>
        <end position="218"/>
    </location>
</feature>
<dbReference type="InterPro" id="IPR000412">
    <property type="entry name" value="ABC_2_transport"/>
</dbReference>
<dbReference type="PRINTS" id="PR00164">
    <property type="entry name" value="ABC2TRNSPORT"/>
</dbReference>
<sequence>MNKITDTNWTLEIRPRAGWLDINLAEIWRYRDLILLLVRRDFVSIYKQTILGPVWFFLQPLFTTIVFTVVFGNIAQIPTDGIPQILFYMAGIVAWTYFANCMTKTSNTFIENAGIFGKVYFPRLVVPISVVITNLLTFFIQFSLFLIFLGYYILVGSSVKLTLWIIVIPLLLIQMAALGLGMGILISSLTTKYRDLIFAVGFGVQLWMYATPIVYPLSQIPEKWQWIFALNPMTAIVEVFRYAFLGSGAIRPWVWEMSIIMTVIILIFGILLFNKVEKTFMDTV</sequence>
<evidence type="ECO:0000256" key="7">
    <source>
        <dbReference type="ARBA" id="ARBA00023136"/>
    </source>
</evidence>
<feature type="transmembrane region" description="Helical" evidence="8">
    <location>
        <begin position="54"/>
        <end position="75"/>
    </location>
</feature>
<feature type="transmembrane region" description="Helical" evidence="8">
    <location>
        <begin position="161"/>
        <end position="184"/>
    </location>
</feature>
<dbReference type="OrthoDB" id="74139at2157"/>
<dbReference type="GO" id="GO:0015920">
    <property type="term" value="P:lipopolysaccharide transport"/>
    <property type="evidence" value="ECO:0007669"/>
    <property type="project" value="TreeGrafter"/>
</dbReference>
<dbReference type="InterPro" id="IPR013525">
    <property type="entry name" value="ABC2_TM"/>
</dbReference>
<keyword evidence="5 8" id="KW-0812">Transmembrane</keyword>
<evidence type="ECO:0000256" key="6">
    <source>
        <dbReference type="ARBA" id="ARBA00022989"/>
    </source>
</evidence>
<keyword evidence="2" id="KW-0813">Transport</keyword>
<dbReference type="PANTHER" id="PTHR30413">
    <property type="entry name" value="INNER MEMBRANE TRANSPORT PERMEASE"/>
    <property type="match status" value="1"/>
</dbReference>
<gene>
    <name evidence="10" type="ORF">DK846_13945</name>
</gene>
<name>A0A2V2N2G9_9EURY</name>
<dbReference type="Proteomes" id="UP000245657">
    <property type="component" value="Unassembled WGS sequence"/>
</dbReference>